<sequence>MRRTLLAVVTLATLLLCLAQPAAAQPGSGAADGGNPDDATVATEDTTGQAFAVLAVRATLRRLLPAHANQIRLLAVPGGGDRATVTGQGGRVVVTGTSPVALLNGVNAYLNEVVGASVSWAGEQLNLPDRLPVPGTDIVRQSTVAHRFALNDTNDGYTGPYWDWSRWEHEIDVLAMHGINEVLVYAGSEAVLYETFRQFGYTDPELRDWIPGIAHQPWWLLQNMCCFGGTLSKQNIEERAALGRRIVDRLRELGMTPVLPGYFGTVPPSFDLKNSGARVIPQGDWGGFPRPDWLDPRNAYFPAVANAFYSAQRRLFGDTTMYKMDLLHEGGNPGDVPIGTAARTVERALQTAHPGATWAILGWQENPRQELLAPLNKSRTLILDGVSDRYDNLDRERNWPNTPYTFGTIPNFGGHTALGANLSIWNKRYWEWKNKPGSNLRGIAIMPEAGDNNPLAFDFFTDLAWQRAPQNLSTWFANWTRSRYGAADPHAAAAWDELRRSVYDPPLDGWSEPQDSLFSARPSLDVTSAASWSPQYLRYDPAAVERALSHLVAVPARLRDSDAYHYDVVDVARQALANRSRALLPQIRSAYLGRDQELFTDLTTTWLHWMDRLEEITGTDTRFMLGPWLAQTANWADSPEERAEMEYDARSLLTVWGTRRSSDIGLHDYANREWSGLISGLYKPRWERYFAELASAMADVRQPSPIDWYEMDEAWARTATGLPTTPTGDPGEVAAQVLAELRADPHQAVISVTPQPLAAKPGEPVEISVTLRNLNAFVPATNVSLKLSLPFAVPTTPNTTPAVAVGGSFTAKWRVTLPVLPNGSPVLRLSAEATFGFDDQEGHASGRTAVLAANGVSSPLHTVSFNSASFGQTGERIAIAGGGRDMWEGTNEFGAAYLARGMVDGATATTAVLSQDQTGAWARAGLVVRNSLAANGSGGYLNLAITPANGCVLSWDNNGDGNLEANTSVGGFSAPVRLKLTRTGKRFTAWCGTPDTWTEVGTVEIDADTQQDVGVFMSAVNGGSGATGIAEFTGFQVSLRQ</sequence>
<evidence type="ECO:0000313" key="6">
    <source>
        <dbReference type="EMBL" id="MCP2168055.1"/>
    </source>
</evidence>
<feature type="domain" description="Alpha-N-acetylglucosaminidase C-terminal" evidence="5">
    <location>
        <begin position="475"/>
        <end position="738"/>
    </location>
</feature>
<protein>
    <submittedName>
        <fullName evidence="6">NPCBM-associated, NEW3 domain of alpha-galactosidase</fullName>
    </submittedName>
</protein>
<dbReference type="GO" id="GO:0005975">
    <property type="term" value="P:carbohydrate metabolic process"/>
    <property type="evidence" value="ECO:0007669"/>
    <property type="project" value="UniProtKB-ARBA"/>
</dbReference>
<feature type="domain" description="Alpha-N-acetylglucosaminidase tim-barrel" evidence="3">
    <location>
        <begin position="147"/>
        <end position="466"/>
    </location>
</feature>
<proteinExistence type="predicted"/>
<dbReference type="Gene3D" id="1.20.120.670">
    <property type="entry name" value="N-acetyl-b-d-glucoasminidase"/>
    <property type="match status" value="1"/>
</dbReference>
<keyword evidence="7" id="KW-1185">Reference proteome</keyword>
<dbReference type="Pfam" id="PF12972">
    <property type="entry name" value="NAGLU_C"/>
    <property type="match status" value="1"/>
</dbReference>
<name>A0AAE3GH40_9PSEU</name>
<comment type="caution">
    <text evidence="6">The sequence shown here is derived from an EMBL/GenBank/DDBJ whole genome shotgun (WGS) entry which is preliminary data.</text>
</comment>
<dbReference type="RefSeq" id="WP_253775530.1">
    <property type="nucleotide sequence ID" value="NZ_JAMTCK010000012.1"/>
</dbReference>
<keyword evidence="2" id="KW-0732">Signal</keyword>
<dbReference type="Pfam" id="PF12971">
    <property type="entry name" value="NAGLU_N"/>
    <property type="match status" value="1"/>
</dbReference>
<evidence type="ECO:0000313" key="7">
    <source>
        <dbReference type="Proteomes" id="UP001206128"/>
    </source>
</evidence>
<dbReference type="InterPro" id="IPR029018">
    <property type="entry name" value="Hex-like_dom2"/>
</dbReference>
<evidence type="ECO:0000259" key="3">
    <source>
        <dbReference type="Pfam" id="PF05089"/>
    </source>
</evidence>
<dbReference type="InterPro" id="IPR024240">
    <property type="entry name" value="NAGLU_N"/>
</dbReference>
<gene>
    <name evidence="6" type="ORF">LX83_004929</name>
</gene>
<evidence type="ECO:0000259" key="5">
    <source>
        <dbReference type="Pfam" id="PF12972"/>
    </source>
</evidence>
<dbReference type="Gene3D" id="3.30.379.10">
    <property type="entry name" value="Chitobiase/beta-hexosaminidase domain 2-like"/>
    <property type="match status" value="1"/>
</dbReference>
<reference evidence="6" key="1">
    <citation type="submission" date="2022-06" db="EMBL/GenBank/DDBJ databases">
        <title>Genomic Encyclopedia of Archaeal and Bacterial Type Strains, Phase II (KMG-II): from individual species to whole genera.</title>
        <authorList>
            <person name="Goeker M."/>
        </authorList>
    </citation>
    <scope>NUCLEOTIDE SEQUENCE</scope>
    <source>
        <strain evidence="6">DSM 43935</strain>
    </source>
</reference>
<accession>A0AAE3GH40</accession>
<keyword evidence="1" id="KW-0378">Hydrolase</keyword>
<dbReference type="Pfam" id="PF05089">
    <property type="entry name" value="NAGLU"/>
    <property type="match status" value="1"/>
</dbReference>
<dbReference type="GO" id="GO:0016787">
    <property type="term" value="F:hydrolase activity"/>
    <property type="evidence" value="ECO:0007669"/>
    <property type="project" value="UniProtKB-KW"/>
</dbReference>
<dbReference type="Gene3D" id="2.60.120.200">
    <property type="match status" value="1"/>
</dbReference>
<feature type="chain" id="PRO_5042135934" evidence="2">
    <location>
        <begin position="25"/>
        <end position="1041"/>
    </location>
</feature>
<feature type="domain" description="Alpha-N-acetylglucosaminidase N-terminal" evidence="4">
    <location>
        <begin position="55"/>
        <end position="132"/>
    </location>
</feature>
<evidence type="ECO:0000256" key="1">
    <source>
        <dbReference type="ARBA" id="ARBA00022801"/>
    </source>
</evidence>
<feature type="signal peptide" evidence="2">
    <location>
        <begin position="1"/>
        <end position="24"/>
    </location>
</feature>
<dbReference type="PANTHER" id="PTHR12872">
    <property type="entry name" value="ALPHA-N-ACETYLGLUCOSAMINIDASE"/>
    <property type="match status" value="1"/>
</dbReference>
<dbReference type="InterPro" id="IPR024732">
    <property type="entry name" value="NAGLU_C"/>
</dbReference>
<organism evidence="6 7">
    <name type="scientific">Goodfellowiella coeruleoviolacea</name>
    <dbReference type="NCBI Taxonomy" id="334858"/>
    <lineage>
        <taxon>Bacteria</taxon>
        <taxon>Bacillati</taxon>
        <taxon>Actinomycetota</taxon>
        <taxon>Actinomycetes</taxon>
        <taxon>Pseudonocardiales</taxon>
        <taxon>Pseudonocardiaceae</taxon>
        <taxon>Goodfellowiella</taxon>
    </lineage>
</organism>
<dbReference type="PANTHER" id="PTHR12872:SF1">
    <property type="entry name" value="ALPHA-N-ACETYLGLUCOSAMINIDASE"/>
    <property type="match status" value="1"/>
</dbReference>
<dbReference type="EMBL" id="JAMTCK010000012">
    <property type="protein sequence ID" value="MCP2168055.1"/>
    <property type="molecule type" value="Genomic_DNA"/>
</dbReference>
<dbReference type="Proteomes" id="UP001206128">
    <property type="component" value="Unassembled WGS sequence"/>
</dbReference>
<dbReference type="Gene3D" id="3.20.20.80">
    <property type="entry name" value="Glycosidases"/>
    <property type="match status" value="1"/>
</dbReference>
<dbReference type="InterPro" id="IPR007781">
    <property type="entry name" value="NAGLU"/>
</dbReference>
<evidence type="ECO:0000256" key="2">
    <source>
        <dbReference type="SAM" id="SignalP"/>
    </source>
</evidence>
<dbReference type="AlphaFoldDB" id="A0AAE3GH40"/>
<dbReference type="InterPro" id="IPR024733">
    <property type="entry name" value="NAGLU_tim-barrel"/>
</dbReference>
<evidence type="ECO:0000259" key="4">
    <source>
        <dbReference type="Pfam" id="PF12971"/>
    </source>
</evidence>